<proteinExistence type="predicted"/>
<evidence type="ECO:0000313" key="4">
    <source>
        <dbReference type="Proteomes" id="UP000249169"/>
    </source>
</evidence>
<dbReference type="RefSeq" id="WP_111728959.1">
    <property type="nucleotide sequence ID" value="NZ_QHKO01000002.1"/>
</dbReference>
<evidence type="ECO:0000256" key="1">
    <source>
        <dbReference type="SAM" id="MobiDB-lite"/>
    </source>
</evidence>
<dbReference type="Proteomes" id="UP000249169">
    <property type="component" value="Unassembled WGS sequence"/>
</dbReference>
<dbReference type="EMBL" id="QHKO01000002">
    <property type="protein sequence ID" value="RAL23701.1"/>
    <property type="molecule type" value="Genomic_DNA"/>
</dbReference>
<dbReference type="OrthoDB" id="5484003at2"/>
<keyword evidence="4" id="KW-1185">Reference proteome</keyword>
<keyword evidence="2" id="KW-0732">Signal</keyword>
<evidence type="ECO:0000313" key="3">
    <source>
        <dbReference type="EMBL" id="RAL23701.1"/>
    </source>
</evidence>
<feature type="chain" id="PRO_5016423219" description="Peptidase M43 pregnancy-associated plasma-A domain-containing protein" evidence="2">
    <location>
        <begin position="27"/>
        <end position="540"/>
    </location>
</feature>
<reference evidence="3 4" key="1">
    <citation type="submission" date="2018-05" db="EMBL/GenBank/DDBJ databases">
        <title>Lujinxingia marina gen. nov. sp. nov., a new facultative anaerobic member of the class Deltaproteobacteria, and proposal of Lujinxingaceae fam. nov.</title>
        <authorList>
            <person name="Li C.-M."/>
        </authorList>
    </citation>
    <scope>NUCLEOTIDE SEQUENCE [LARGE SCALE GENOMIC DNA]</scope>
    <source>
        <strain evidence="3 4">B210</strain>
    </source>
</reference>
<dbReference type="GO" id="GO:0008237">
    <property type="term" value="F:metallopeptidase activity"/>
    <property type="evidence" value="ECO:0007669"/>
    <property type="project" value="InterPro"/>
</dbReference>
<sequence>MRSSSLNLLKLAMVGALLTSALPACVPTSSPSQEPLIVIEEDTGPVDDSGDPTPDTGTPDTGTDTGEDPTLLCTNTCQFANDGECDDGGPGAQYGDCDLGTDCTDCGARAADPEPEPEPDPEPICTNTCQHANDGECDDGGPGASYNVCTYGTDCGDCGEREGLRNCNANADCAEGLLCNATGQCVSSQGGSSIEFVTLTDFQASAQDVWDSSFAVTGDVRSVSLIVELASPDATAYIWTVATPQGTLLYDIERSDQSLMHLSPVTYGGQMGLLMPNSPQYALNPGTYTVRFWAEDPTQVRVHAMIKRGPSSPQGGSLPVTFWFAEQNILSAATAQSDEDFQYALNIMRQIYANIGIALGPIFYRDVGGTLGRQLAAPQDDEVLCRGMRQVATAGNLPGINLLMFDDAPGMTILGLSCGLPGAPSRPGVVRSGATAALAYLRSDPDVFAETIAHEAGHYLGLFHTTERTGTDHDPLDDTPECPLSRDTNGDRLVSADECVNDGATNTMFWTSFGWGEQHQRTLTPHQRFVLMNNAMVETY</sequence>
<dbReference type="InterPro" id="IPR024079">
    <property type="entry name" value="MetalloPept_cat_dom_sf"/>
</dbReference>
<feature type="compositionally biased region" description="Low complexity" evidence="1">
    <location>
        <begin position="51"/>
        <end position="67"/>
    </location>
</feature>
<organism evidence="3 4">
    <name type="scientific">Lujinxingia litoralis</name>
    <dbReference type="NCBI Taxonomy" id="2211119"/>
    <lineage>
        <taxon>Bacteria</taxon>
        <taxon>Deltaproteobacteria</taxon>
        <taxon>Bradymonadales</taxon>
        <taxon>Lujinxingiaceae</taxon>
        <taxon>Lujinxingia</taxon>
    </lineage>
</organism>
<comment type="caution">
    <text evidence="3">The sequence shown here is derived from an EMBL/GenBank/DDBJ whole genome shotgun (WGS) entry which is preliminary data.</text>
</comment>
<feature type="region of interest" description="Disordered" evidence="1">
    <location>
        <begin position="42"/>
        <end position="67"/>
    </location>
</feature>
<name>A0A328CCR5_9DELT</name>
<protein>
    <recommendedName>
        <fullName evidence="5">Peptidase M43 pregnancy-associated plasma-A domain-containing protein</fullName>
    </recommendedName>
</protein>
<evidence type="ECO:0000256" key="2">
    <source>
        <dbReference type="SAM" id="SignalP"/>
    </source>
</evidence>
<gene>
    <name evidence="3" type="ORF">DL240_05960</name>
</gene>
<evidence type="ECO:0008006" key="5">
    <source>
        <dbReference type="Google" id="ProtNLM"/>
    </source>
</evidence>
<dbReference type="AlphaFoldDB" id="A0A328CCR5"/>
<dbReference type="SUPFAM" id="SSF55486">
    <property type="entry name" value="Metalloproteases ('zincins'), catalytic domain"/>
    <property type="match status" value="1"/>
</dbReference>
<feature type="signal peptide" evidence="2">
    <location>
        <begin position="1"/>
        <end position="26"/>
    </location>
</feature>
<dbReference type="Gene3D" id="3.40.390.10">
    <property type="entry name" value="Collagenase (Catalytic Domain)"/>
    <property type="match status" value="1"/>
</dbReference>
<accession>A0A328CCR5</accession>